<dbReference type="EMBL" id="BGZK01000671">
    <property type="protein sequence ID" value="GBP55515.1"/>
    <property type="molecule type" value="Genomic_DNA"/>
</dbReference>
<comment type="caution">
    <text evidence="1">The sequence shown here is derived from an EMBL/GenBank/DDBJ whole genome shotgun (WGS) entry which is preliminary data.</text>
</comment>
<accession>A0A4C1WZQ3</accession>
<dbReference type="Proteomes" id="UP000299102">
    <property type="component" value="Unassembled WGS sequence"/>
</dbReference>
<gene>
    <name evidence="1" type="ORF">EVAR_36238_1</name>
</gene>
<keyword evidence="2" id="KW-1185">Reference proteome</keyword>
<name>A0A4C1WZQ3_EUMVA</name>
<reference evidence="1 2" key="1">
    <citation type="journal article" date="2019" name="Commun. Biol.">
        <title>The bagworm genome reveals a unique fibroin gene that provides high tensile strength.</title>
        <authorList>
            <person name="Kono N."/>
            <person name="Nakamura H."/>
            <person name="Ohtoshi R."/>
            <person name="Tomita M."/>
            <person name="Numata K."/>
            <person name="Arakawa K."/>
        </authorList>
    </citation>
    <scope>NUCLEOTIDE SEQUENCE [LARGE SCALE GENOMIC DNA]</scope>
</reference>
<proteinExistence type="predicted"/>
<evidence type="ECO:0000313" key="2">
    <source>
        <dbReference type="Proteomes" id="UP000299102"/>
    </source>
</evidence>
<protein>
    <submittedName>
        <fullName evidence="1">Uncharacterized protein</fullName>
    </submittedName>
</protein>
<dbReference type="AlphaFoldDB" id="A0A4C1WZQ3"/>
<organism evidence="1 2">
    <name type="scientific">Eumeta variegata</name>
    <name type="common">Bagworm moth</name>
    <name type="synonym">Eumeta japonica</name>
    <dbReference type="NCBI Taxonomy" id="151549"/>
    <lineage>
        <taxon>Eukaryota</taxon>
        <taxon>Metazoa</taxon>
        <taxon>Ecdysozoa</taxon>
        <taxon>Arthropoda</taxon>
        <taxon>Hexapoda</taxon>
        <taxon>Insecta</taxon>
        <taxon>Pterygota</taxon>
        <taxon>Neoptera</taxon>
        <taxon>Endopterygota</taxon>
        <taxon>Lepidoptera</taxon>
        <taxon>Glossata</taxon>
        <taxon>Ditrysia</taxon>
        <taxon>Tineoidea</taxon>
        <taxon>Psychidae</taxon>
        <taxon>Oiketicinae</taxon>
        <taxon>Eumeta</taxon>
    </lineage>
</organism>
<sequence>MVMYTRPKLHAVTEQSSSHSRSTCVVVPSLAGRLSVLSCESSSRPTTKLLLLPNPETEPVWWINDSSRGIRKTCTYVYLCEKYSACKLAGAN</sequence>
<evidence type="ECO:0000313" key="1">
    <source>
        <dbReference type="EMBL" id="GBP55515.1"/>
    </source>
</evidence>